<keyword evidence="2 3" id="KW-0129">CBS domain</keyword>
<feature type="domain" description="CBS" evidence="4">
    <location>
        <begin position="339"/>
        <end position="387"/>
    </location>
</feature>
<dbReference type="PROSITE" id="PS51371">
    <property type="entry name" value="CBS"/>
    <property type="match status" value="3"/>
</dbReference>
<dbReference type="Pfam" id="PF00571">
    <property type="entry name" value="CBS"/>
    <property type="match status" value="3"/>
</dbReference>
<reference evidence="5" key="1">
    <citation type="journal article" date="2023" name="Nat. Commun.">
        <title>Diploid and tetraploid genomes of Acorus and the evolution of monocots.</title>
        <authorList>
            <person name="Ma L."/>
            <person name="Liu K.W."/>
            <person name="Li Z."/>
            <person name="Hsiao Y.Y."/>
            <person name="Qi Y."/>
            <person name="Fu T."/>
            <person name="Tang G.D."/>
            <person name="Zhang D."/>
            <person name="Sun W.H."/>
            <person name="Liu D.K."/>
            <person name="Li Y."/>
            <person name="Chen G.Z."/>
            <person name="Liu X.D."/>
            <person name="Liao X.Y."/>
            <person name="Jiang Y.T."/>
            <person name="Yu X."/>
            <person name="Hao Y."/>
            <person name="Huang J."/>
            <person name="Zhao X.W."/>
            <person name="Ke S."/>
            <person name="Chen Y.Y."/>
            <person name="Wu W.L."/>
            <person name="Hsu J.L."/>
            <person name="Lin Y.F."/>
            <person name="Huang M.D."/>
            <person name="Li C.Y."/>
            <person name="Huang L."/>
            <person name="Wang Z.W."/>
            <person name="Zhao X."/>
            <person name="Zhong W.Y."/>
            <person name="Peng D.H."/>
            <person name="Ahmad S."/>
            <person name="Lan S."/>
            <person name="Zhang J.S."/>
            <person name="Tsai W.C."/>
            <person name="Van de Peer Y."/>
            <person name="Liu Z.J."/>
        </authorList>
    </citation>
    <scope>NUCLEOTIDE SEQUENCE</scope>
    <source>
        <strain evidence="5">CP</strain>
    </source>
</reference>
<dbReference type="CDD" id="cd02859">
    <property type="entry name" value="E_set_AMPKbeta_like_N"/>
    <property type="match status" value="1"/>
</dbReference>
<dbReference type="InterPro" id="IPR032640">
    <property type="entry name" value="AMPK1_CBM"/>
</dbReference>
<evidence type="ECO:0000256" key="1">
    <source>
        <dbReference type="ARBA" id="ARBA00022737"/>
    </source>
</evidence>
<dbReference type="AlphaFoldDB" id="A0AAV9EC29"/>
<dbReference type="InterPro" id="IPR013783">
    <property type="entry name" value="Ig-like_fold"/>
</dbReference>
<protein>
    <submittedName>
        <fullName evidence="5">Sucrose nonfermenting 4-like protein</fullName>
    </submittedName>
</protein>
<dbReference type="PANTHER" id="PTHR13780">
    <property type="entry name" value="AMP-ACTIVATED PROTEIN KINASE, GAMMA REGULATORY SUBUNIT"/>
    <property type="match status" value="1"/>
</dbReference>
<dbReference type="EMBL" id="JAUJYO010000008">
    <property type="protein sequence ID" value="KAK1310724.1"/>
    <property type="molecule type" value="Genomic_DNA"/>
</dbReference>
<reference evidence="5" key="2">
    <citation type="submission" date="2023-06" db="EMBL/GenBank/DDBJ databases">
        <authorList>
            <person name="Ma L."/>
            <person name="Liu K.-W."/>
            <person name="Li Z."/>
            <person name="Hsiao Y.-Y."/>
            <person name="Qi Y."/>
            <person name="Fu T."/>
            <person name="Tang G."/>
            <person name="Zhang D."/>
            <person name="Sun W.-H."/>
            <person name="Liu D.-K."/>
            <person name="Li Y."/>
            <person name="Chen G.-Z."/>
            <person name="Liu X.-D."/>
            <person name="Liao X.-Y."/>
            <person name="Jiang Y.-T."/>
            <person name="Yu X."/>
            <person name="Hao Y."/>
            <person name="Huang J."/>
            <person name="Zhao X.-W."/>
            <person name="Ke S."/>
            <person name="Chen Y.-Y."/>
            <person name="Wu W.-L."/>
            <person name="Hsu J.-L."/>
            <person name="Lin Y.-F."/>
            <person name="Huang M.-D."/>
            <person name="Li C.-Y."/>
            <person name="Huang L."/>
            <person name="Wang Z.-W."/>
            <person name="Zhao X."/>
            <person name="Zhong W.-Y."/>
            <person name="Peng D.-H."/>
            <person name="Ahmad S."/>
            <person name="Lan S."/>
            <person name="Zhang J.-S."/>
            <person name="Tsai W.-C."/>
            <person name="Van De Peer Y."/>
            <person name="Liu Z.-J."/>
        </authorList>
    </citation>
    <scope>NUCLEOTIDE SEQUENCE</scope>
    <source>
        <strain evidence="5">CP</strain>
        <tissue evidence="5">Leaves</tissue>
    </source>
</reference>
<evidence type="ECO:0000313" key="6">
    <source>
        <dbReference type="Proteomes" id="UP001180020"/>
    </source>
</evidence>
<dbReference type="Pfam" id="PF16561">
    <property type="entry name" value="AMPK1_CBM"/>
    <property type="match status" value="1"/>
</dbReference>
<dbReference type="PANTHER" id="PTHR13780:SF131">
    <property type="entry name" value="SUCROSE NONFERMENTING 4-LIKE PROTEIN ISOFORM X1"/>
    <property type="match status" value="1"/>
</dbReference>
<dbReference type="SMART" id="SM00116">
    <property type="entry name" value="CBS"/>
    <property type="match status" value="3"/>
</dbReference>
<dbReference type="Proteomes" id="UP001180020">
    <property type="component" value="Unassembled WGS sequence"/>
</dbReference>
<keyword evidence="1" id="KW-0677">Repeat</keyword>
<dbReference type="InterPro" id="IPR000644">
    <property type="entry name" value="CBS_dom"/>
</dbReference>
<feature type="domain" description="CBS" evidence="4">
    <location>
        <begin position="246"/>
        <end position="309"/>
    </location>
</feature>
<comment type="caution">
    <text evidence="5">The sequence shown here is derived from an EMBL/GenBank/DDBJ whole genome shotgun (WGS) entry which is preliminary data.</text>
</comment>
<dbReference type="GO" id="GO:0009507">
    <property type="term" value="C:chloroplast"/>
    <property type="evidence" value="ECO:0007669"/>
    <property type="project" value="UniProtKB-ARBA"/>
</dbReference>
<gene>
    <name evidence="5" type="primary">SNF4</name>
    <name evidence="5" type="ORF">QJS10_CPA08g00370</name>
</gene>
<dbReference type="InterPro" id="IPR014756">
    <property type="entry name" value="Ig_E-set"/>
</dbReference>
<dbReference type="SUPFAM" id="SSF81296">
    <property type="entry name" value="E set domains"/>
    <property type="match status" value="1"/>
</dbReference>
<evidence type="ECO:0000256" key="3">
    <source>
        <dbReference type="PROSITE-ProRule" id="PRU00703"/>
    </source>
</evidence>
<accession>A0AAV9EC29</accession>
<proteinExistence type="predicted"/>
<evidence type="ECO:0000259" key="4">
    <source>
        <dbReference type="PROSITE" id="PS51371"/>
    </source>
</evidence>
<dbReference type="Gene3D" id="3.10.580.10">
    <property type="entry name" value="CBS-domain"/>
    <property type="match status" value="2"/>
</dbReference>
<sequence>MVPTRFAWPHGGRHVFLCGSFSGWTEHSQMMLVEGSSTVFQTTCNLLPGFHQYRFLVDGAWRCDETQPYMHDEYGNVNNFIIVAPPASSSPLVPHPAHPRIIAPFLNGGLLPVNAVPSPVHREPVARFSDAELDGSRNSICAFLTRYTAYDLLPYSGKVTVLDVTLPVKQAFRIMYEQGLAVVPIWDTGTEQLVGMLTASDFILILRELKDRVSALANEELEMHQIFDWKEGKAHTYPQSNGPVSPSRRPIIQASPNDSLKDVALKIVRNNISTVPITYSVPDGSCPMLLSVASLSEILQYIFRHFRHVNGTVPLLQQPIYAIGLGTWAAQANEEIASCSRRQLTTMQHNAPLSSALNLFMEAQISSIPVVDDNGSLLDVYSRRLFG</sequence>
<organism evidence="5 6">
    <name type="scientific">Acorus calamus</name>
    <name type="common">Sweet flag</name>
    <dbReference type="NCBI Taxonomy" id="4465"/>
    <lineage>
        <taxon>Eukaryota</taxon>
        <taxon>Viridiplantae</taxon>
        <taxon>Streptophyta</taxon>
        <taxon>Embryophyta</taxon>
        <taxon>Tracheophyta</taxon>
        <taxon>Spermatophyta</taxon>
        <taxon>Magnoliopsida</taxon>
        <taxon>Liliopsida</taxon>
        <taxon>Acoraceae</taxon>
        <taxon>Acorus</taxon>
    </lineage>
</organism>
<dbReference type="Gene3D" id="2.60.40.10">
    <property type="entry name" value="Immunoglobulins"/>
    <property type="match status" value="1"/>
</dbReference>
<evidence type="ECO:0000256" key="2">
    <source>
        <dbReference type="ARBA" id="ARBA00023122"/>
    </source>
</evidence>
<dbReference type="InterPro" id="IPR050511">
    <property type="entry name" value="AMPK_gamma/SDS23_families"/>
</dbReference>
<keyword evidence="6" id="KW-1185">Reference proteome</keyword>
<dbReference type="InterPro" id="IPR046342">
    <property type="entry name" value="CBS_dom_sf"/>
</dbReference>
<evidence type="ECO:0000313" key="5">
    <source>
        <dbReference type="EMBL" id="KAK1310724.1"/>
    </source>
</evidence>
<dbReference type="SUPFAM" id="SSF54631">
    <property type="entry name" value="CBS-domain pair"/>
    <property type="match status" value="2"/>
</dbReference>
<name>A0AAV9EC29_ACOCL</name>
<feature type="domain" description="CBS" evidence="4">
    <location>
        <begin position="152"/>
        <end position="212"/>
    </location>
</feature>